<dbReference type="PROSITE" id="PS50305">
    <property type="entry name" value="SIRTUIN"/>
    <property type="match status" value="1"/>
</dbReference>
<keyword evidence="3" id="KW-0862">Zinc</keyword>
<name>T1FYQ0_HELRO</name>
<dbReference type="CTD" id="20213948"/>
<dbReference type="InParanoid" id="T1FYQ0"/>
<dbReference type="PANTHER" id="PTHR47651:SF17">
    <property type="entry name" value="DEACETYLASE SIRTUIN-TYPE DOMAIN-CONTAINING PROTEIN"/>
    <property type="match status" value="1"/>
</dbReference>
<dbReference type="Proteomes" id="UP000015101">
    <property type="component" value="Unassembled WGS sequence"/>
</dbReference>
<proteinExistence type="predicted"/>
<evidence type="ECO:0000256" key="3">
    <source>
        <dbReference type="PROSITE-ProRule" id="PRU00236"/>
    </source>
</evidence>
<dbReference type="Pfam" id="PF02146">
    <property type="entry name" value="SIR2"/>
    <property type="match status" value="1"/>
</dbReference>
<evidence type="ECO:0000313" key="7">
    <source>
        <dbReference type="Proteomes" id="UP000015101"/>
    </source>
</evidence>
<dbReference type="GO" id="GO:0016740">
    <property type="term" value="F:transferase activity"/>
    <property type="evidence" value="ECO:0007669"/>
    <property type="project" value="UniProtKB-KW"/>
</dbReference>
<dbReference type="OrthoDB" id="424302at2759"/>
<evidence type="ECO:0000256" key="2">
    <source>
        <dbReference type="ARBA" id="ARBA00023027"/>
    </source>
</evidence>
<dbReference type="Gene3D" id="3.30.1600.10">
    <property type="entry name" value="SIR2/SIRT2 'Small Domain"/>
    <property type="match status" value="1"/>
</dbReference>
<keyword evidence="2" id="KW-0520">NAD</keyword>
<evidence type="ECO:0000256" key="1">
    <source>
        <dbReference type="ARBA" id="ARBA00022679"/>
    </source>
</evidence>
<gene>
    <name evidence="6" type="primary">20213948</name>
    <name evidence="5" type="ORF">HELRODRAFT_66736</name>
</gene>
<feature type="binding site" evidence="3">
    <location>
        <position position="152"/>
    </location>
    <ligand>
        <name>Zn(2+)</name>
        <dbReference type="ChEBI" id="CHEBI:29105"/>
    </ligand>
</feature>
<dbReference type="OMA" id="FIASFRI"/>
<dbReference type="HOGENOM" id="CLU_023643_3_2_1"/>
<dbReference type="GO" id="GO:0070403">
    <property type="term" value="F:NAD+ binding"/>
    <property type="evidence" value="ECO:0007669"/>
    <property type="project" value="InterPro"/>
</dbReference>
<keyword evidence="3" id="KW-0479">Metal-binding</keyword>
<feature type="binding site" evidence="3">
    <location>
        <position position="155"/>
    </location>
    <ligand>
        <name>Zn(2+)</name>
        <dbReference type="ChEBI" id="CHEBI:29105"/>
    </ligand>
</feature>
<dbReference type="EMBL" id="KB097143">
    <property type="protein sequence ID" value="ESN99398.1"/>
    <property type="molecule type" value="Genomic_DNA"/>
</dbReference>
<keyword evidence="1" id="KW-0808">Transferase</keyword>
<dbReference type="InterPro" id="IPR003000">
    <property type="entry name" value="Sirtuin"/>
</dbReference>
<dbReference type="eggNOG" id="KOG2683">
    <property type="taxonomic scope" value="Eukaryota"/>
</dbReference>
<dbReference type="InterPro" id="IPR026590">
    <property type="entry name" value="Ssirtuin_cat_dom"/>
</dbReference>
<dbReference type="PANTHER" id="PTHR47651">
    <property type="entry name" value="NAD-DEPENDENT HISTONE DEACETYLASE HST4"/>
    <property type="match status" value="1"/>
</dbReference>
<organism evidence="6 7">
    <name type="scientific">Helobdella robusta</name>
    <name type="common">Californian leech</name>
    <dbReference type="NCBI Taxonomy" id="6412"/>
    <lineage>
        <taxon>Eukaryota</taxon>
        <taxon>Metazoa</taxon>
        <taxon>Spiralia</taxon>
        <taxon>Lophotrochozoa</taxon>
        <taxon>Annelida</taxon>
        <taxon>Clitellata</taxon>
        <taxon>Hirudinea</taxon>
        <taxon>Rhynchobdellida</taxon>
        <taxon>Glossiphoniidae</taxon>
        <taxon>Helobdella</taxon>
    </lineage>
</organism>
<feature type="binding site" evidence="3">
    <location>
        <position position="107"/>
    </location>
    <ligand>
        <name>Zn(2+)</name>
        <dbReference type="ChEBI" id="CHEBI:29105"/>
    </ligand>
</feature>
<dbReference type="KEGG" id="hro:HELRODRAFT_66736"/>
<feature type="binding site" evidence="3">
    <location>
        <position position="99"/>
    </location>
    <ligand>
        <name>Zn(2+)</name>
        <dbReference type="ChEBI" id="CHEBI:29105"/>
    </ligand>
</feature>
<dbReference type="InterPro" id="IPR026591">
    <property type="entry name" value="Sirtuin_cat_small_dom_sf"/>
</dbReference>
<dbReference type="GeneID" id="20213948"/>
<dbReference type="GO" id="GO:0046872">
    <property type="term" value="F:metal ion binding"/>
    <property type="evidence" value="ECO:0007669"/>
    <property type="project" value="UniProtKB-KW"/>
</dbReference>
<dbReference type="RefSeq" id="XP_009022462.1">
    <property type="nucleotide sequence ID" value="XM_009024214.1"/>
</dbReference>
<sequence length="198" mass="22630">ITDYRSKNIGLFERSKTRPIQHQEFLNSDATRKRYWARSFLAWPYISSAAPNYNHYKLSFLQNKGYLKHIITQNVDFLHCKAGSSNVTELHGCLNRIKCLSCGVKRCRFEFQLELSYLNSNWLYKSTEMQVAPDGDVNVEDINFKDFKVPNCRNCNGILQPGVVFFGDNVSSDVVNETVNVLEKSDSVLVLGSSLQVC</sequence>
<dbReference type="EMBL" id="AMQM01001231">
    <property type="status" value="NOT_ANNOTATED_CDS"/>
    <property type="molecule type" value="Genomic_DNA"/>
</dbReference>
<dbReference type="EnsemblMetazoa" id="HelroT66736">
    <property type="protein sequence ID" value="HelroP66736"/>
    <property type="gene ID" value="HelroG66736"/>
</dbReference>
<reference evidence="6" key="3">
    <citation type="submission" date="2015-06" db="UniProtKB">
        <authorList>
            <consortium name="EnsemblMetazoa"/>
        </authorList>
    </citation>
    <scope>IDENTIFICATION</scope>
</reference>
<keyword evidence="7" id="KW-1185">Reference proteome</keyword>
<feature type="domain" description="Deacetylase sirtuin-type" evidence="4">
    <location>
        <begin position="1"/>
        <end position="198"/>
    </location>
</feature>
<evidence type="ECO:0000313" key="5">
    <source>
        <dbReference type="EMBL" id="ESN99398.1"/>
    </source>
</evidence>
<accession>T1FYQ0</accession>
<dbReference type="SUPFAM" id="SSF52467">
    <property type="entry name" value="DHS-like NAD/FAD-binding domain"/>
    <property type="match status" value="1"/>
</dbReference>
<feature type="active site" description="Proton acceptor" evidence="3">
    <location>
        <position position="91"/>
    </location>
</feature>
<dbReference type="AlphaFoldDB" id="T1FYQ0"/>
<evidence type="ECO:0000313" key="6">
    <source>
        <dbReference type="EnsemblMetazoa" id="HelroP66736"/>
    </source>
</evidence>
<reference evidence="5 7" key="2">
    <citation type="journal article" date="2013" name="Nature">
        <title>Insights into bilaterian evolution from three spiralian genomes.</title>
        <authorList>
            <person name="Simakov O."/>
            <person name="Marletaz F."/>
            <person name="Cho S.J."/>
            <person name="Edsinger-Gonzales E."/>
            <person name="Havlak P."/>
            <person name="Hellsten U."/>
            <person name="Kuo D.H."/>
            <person name="Larsson T."/>
            <person name="Lv J."/>
            <person name="Arendt D."/>
            <person name="Savage R."/>
            <person name="Osoegawa K."/>
            <person name="de Jong P."/>
            <person name="Grimwood J."/>
            <person name="Chapman J.A."/>
            <person name="Shapiro H."/>
            <person name="Aerts A."/>
            <person name="Otillar R.P."/>
            <person name="Terry A.Y."/>
            <person name="Boore J.L."/>
            <person name="Grigoriev I.V."/>
            <person name="Lindberg D.R."/>
            <person name="Seaver E.C."/>
            <person name="Weisblat D.A."/>
            <person name="Putnam N.H."/>
            <person name="Rokhsar D.S."/>
        </authorList>
    </citation>
    <scope>NUCLEOTIDE SEQUENCE</scope>
</reference>
<dbReference type="Gene3D" id="3.40.50.1220">
    <property type="entry name" value="TPP-binding domain"/>
    <property type="match status" value="1"/>
</dbReference>
<dbReference type="STRING" id="6412.T1FYQ0"/>
<evidence type="ECO:0000259" key="4">
    <source>
        <dbReference type="PROSITE" id="PS50305"/>
    </source>
</evidence>
<dbReference type="InterPro" id="IPR029035">
    <property type="entry name" value="DHS-like_NAD/FAD-binding_dom"/>
</dbReference>
<protein>
    <recommendedName>
        <fullName evidence="4">Deacetylase sirtuin-type domain-containing protein</fullName>
    </recommendedName>
</protein>
<reference evidence="7" key="1">
    <citation type="submission" date="2012-12" db="EMBL/GenBank/DDBJ databases">
        <authorList>
            <person name="Hellsten U."/>
            <person name="Grimwood J."/>
            <person name="Chapman J.A."/>
            <person name="Shapiro H."/>
            <person name="Aerts A."/>
            <person name="Otillar R.P."/>
            <person name="Terry A.Y."/>
            <person name="Boore J.L."/>
            <person name="Simakov O."/>
            <person name="Marletaz F."/>
            <person name="Cho S.-J."/>
            <person name="Edsinger-Gonzales E."/>
            <person name="Havlak P."/>
            <person name="Kuo D.-H."/>
            <person name="Larsson T."/>
            <person name="Lv J."/>
            <person name="Arendt D."/>
            <person name="Savage R."/>
            <person name="Osoegawa K."/>
            <person name="de Jong P."/>
            <person name="Lindberg D.R."/>
            <person name="Seaver E.C."/>
            <person name="Weisblat D.A."/>
            <person name="Putnam N.H."/>
            <person name="Grigoriev I.V."/>
            <person name="Rokhsar D.S."/>
        </authorList>
    </citation>
    <scope>NUCLEOTIDE SEQUENCE</scope>
</reference>